<protein>
    <submittedName>
        <fullName evidence="2">Uncharacterized protein</fullName>
    </submittedName>
</protein>
<name>A0A9D4L1P4_DREPO</name>
<reference evidence="2" key="1">
    <citation type="journal article" date="2019" name="bioRxiv">
        <title>The Genome of the Zebra Mussel, Dreissena polymorpha: A Resource for Invasive Species Research.</title>
        <authorList>
            <person name="McCartney M.A."/>
            <person name="Auch B."/>
            <person name="Kono T."/>
            <person name="Mallez S."/>
            <person name="Zhang Y."/>
            <person name="Obille A."/>
            <person name="Becker A."/>
            <person name="Abrahante J.E."/>
            <person name="Garbe J."/>
            <person name="Badalamenti J.P."/>
            <person name="Herman A."/>
            <person name="Mangelson H."/>
            <person name="Liachko I."/>
            <person name="Sullivan S."/>
            <person name="Sone E.D."/>
            <person name="Koren S."/>
            <person name="Silverstein K.A.T."/>
            <person name="Beckman K.B."/>
            <person name="Gohl D.M."/>
        </authorList>
    </citation>
    <scope>NUCLEOTIDE SEQUENCE</scope>
    <source>
        <strain evidence="2">Duluth1</strain>
        <tissue evidence="2">Whole animal</tissue>
    </source>
</reference>
<evidence type="ECO:0000256" key="1">
    <source>
        <dbReference type="SAM" id="MobiDB-lite"/>
    </source>
</evidence>
<proteinExistence type="predicted"/>
<accession>A0A9D4L1P4</accession>
<feature type="compositionally biased region" description="Polar residues" evidence="1">
    <location>
        <begin position="15"/>
        <end position="42"/>
    </location>
</feature>
<feature type="region of interest" description="Disordered" evidence="1">
    <location>
        <begin position="1"/>
        <end position="81"/>
    </location>
</feature>
<evidence type="ECO:0000313" key="3">
    <source>
        <dbReference type="Proteomes" id="UP000828390"/>
    </source>
</evidence>
<feature type="compositionally biased region" description="Basic and acidic residues" evidence="1">
    <location>
        <begin position="46"/>
        <end position="60"/>
    </location>
</feature>
<gene>
    <name evidence="2" type="ORF">DPMN_092284</name>
</gene>
<comment type="caution">
    <text evidence="2">The sequence shown here is derived from an EMBL/GenBank/DDBJ whole genome shotgun (WGS) entry which is preliminary data.</text>
</comment>
<dbReference type="AlphaFoldDB" id="A0A9D4L1P4"/>
<evidence type="ECO:0000313" key="2">
    <source>
        <dbReference type="EMBL" id="KAH3849880.1"/>
    </source>
</evidence>
<feature type="compositionally biased region" description="Polar residues" evidence="1">
    <location>
        <begin position="70"/>
        <end position="81"/>
    </location>
</feature>
<reference evidence="2" key="2">
    <citation type="submission" date="2020-11" db="EMBL/GenBank/DDBJ databases">
        <authorList>
            <person name="McCartney M.A."/>
            <person name="Auch B."/>
            <person name="Kono T."/>
            <person name="Mallez S."/>
            <person name="Becker A."/>
            <person name="Gohl D.M."/>
            <person name="Silverstein K.A.T."/>
            <person name="Koren S."/>
            <person name="Bechman K.B."/>
            <person name="Herman A."/>
            <person name="Abrahante J.E."/>
            <person name="Garbe J."/>
        </authorList>
    </citation>
    <scope>NUCLEOTIDE SEQUENCE</scope>
    <source>
        <strain evidence="2">Duluth1</strain>
        <tissue evidence="2">Whole animal</tissue>
    </source>
</reference>
<organism evidence="2 3">
    <name type="scientific">Dreissena polymorpha</name>
    <name type="common">Zebra mussel</name>
    <name type="synonym">Mytilus polymorpha</name>
    <dbReference type="NCBI Taxonomy" id="45954"/>
    <lineage>
        <taxon>Eukaryota</taxon>
        <taxon>Metazoa</taxon>
        <taxon>Spiralia</taxon>
        <taxon>Lophotrochozoa</taxon>
        <taxon>Mollusca</taxon>
        <taxon>Bivalvia</taxon>
        <taxon>Autobranchia</taxon>
        <taxon>Heteroconchia</taxon>
        <taxon>Euheterodonta</taxon>
        <taxon>Imparidentia</taxon>
        <taxon>Neoheterodontei</taxon>
        <taxon>Myida</taxon>
        <taxon>Dreissenoidea</taxon>
        <taxon>Dreissenidae</taxon>
        <taxon>Dreissena</taxon>
    </lineage>
</organism>
<dbReference type="EMBL" id="JAIWYP010000003">
    <property type="protein sequence ID" value="KAH3849880.1"/>
    <property type="molecule type" value="Genomic_DNA"/>
</dbReference>
<keyword evidence="3" id="KW-1185">Reference proteome</keyword>
<sequence>MKSERTDGGLKIETISISWSPSPNSFQGASPQSRDTSMLDFTSSSDSKHSSGSESEDHKPNVLSKKSRGDSPTLSSTVTASHQDSCGYYHPSAGAAPVGFGFRYTTCADVNMNMYPHAQRAPVVLHINLLLEI</sequence>
<dbReference type="Proteomes" id="UP000828390">
    <property type="component" value="Unassembled WGS sequence"/>
</dbReference>
<feature type="compositionally biased region" description="Basic and acidic residues" evidence="1">
    <location>
        <begin position="1"/>
        <end position="10"/>
    </location>
</feature>